<gene>
    <name evidence="1" type="ORF">P691DRAFT_769992</name>
</gene>
<reference evidence="1" key="1">
    <citation type="submission" date="2020-11" db="EMBL/GenBank/DDBJ databases">
        <authorList>
            <consortium name="DOE Joint Genome Institute"/>
            <person name="Ahrendt S."/>
            <person name="Riley R."/>
            <person name="Andreopoulos W."/>
            <person name="Labutti K."/>
            <person name="Pangilinan J."/>
            <person name="Ruiz-Duenas F.J."/>
            <person name="Barrasa J.M."/>
            <person name="Sanchez-Garcia M."/>
            <person name="Camarero S."/>
            <person name="Miyauchi S."/>
            <person name="Serrano A."/>
            <person name="Linde D."/>
            <person name="Babiker R."/>
            <person name="Drula E."/>
            <person name="Ayuso-Fernandez I."/>
            <person name="Pacheco R."/>
            <person name="Padilla G."/>
            <person name="Ferreira P."/>
            <person name="Barriuso J."/>
            <person name="Kellner H."/>
            <person name="Castanera R."/>
            <person name="Alfaro M."/>
            <person name="Ramirez L."/>
            <person name="Pisabarro A.G."/>
            <person name="Kuo A."/>
            <person name="Tritt A."/>
            <person name="Lipzen A."/>
            <person name="He G."/>
            <person name="Yan M."/>
            <person name="Ng V."/>
            <person name="Cullen D."/>
            <person name="Martin F."/>
            <person name="Rosso M.-N."/>
            <person name="Henrissat B."/>
            <person name="Hibbett D."/>
            <person name="Martinez A.T."/>
            <person name="Grigoriev I.V."/>
        </authorList>
    </citation>
    <scope>NUCLEOTIDE SEQUENCE</scope>
    <source>
        <strain evidence="1">MF-IS2</strain>
    </source>
</reference>
<organism evidence="1 2">
    <name type="scientific">Macrolepiota fuliginosa MF-IS2</name>
    <dbReference type="NCBI Taxonomy" id="1400762"/>
    <lineage>
        <taxon>Eukaryota</taxon>
        <taxon>Fungi</taxon>
        <taxon>Dikarya</taxon>
        <taxon>Basidiomycota</taxon>
        <taxon>Agaricomycotina</taxon>
        <taxon>Agaricomycetes</taxon>
        <taxon>Agaricomycetidae</taxon>
        <taxon>Agaricales</taxon>
        <taxon>Agaricineae</taxon>
        <taxon>Agaricaceae</taxon>
        <taxon>Macrolepiota</taxon>
    </lineage>
</organism>
<protein>
    <submittedName>
        <fullName evidence="1">Uncharacterized protein</fullName>
    </submittedName>
</protein>
<keyword evidence="2" id="KW-1185">Reference proteome</keyword>
<dbReference type="Proteomes" id="UP000807342">
    <property type="component" value="Unassembled WGS sequence"/>
</dbReference>
<comment type="caution">
    <text evidence="1">The sequence shown here is derived from an EMBL/GenBank/DDBJ whole genome shotgun (WGS) entry which is preliminary data.</text>
</comment>
<dbReference type="AlphaFoldDB" id="A0A9P6BV67"/>
<accession>A0A9P6BV67</accession>
<name>A0A9P6BV67_9AGAR</name>
<evidence type="ECO:0000313" key="2">
    <source>
        <dbReference type="Proteomes" id="UP000807342"/>
    </source>
</evidence>
<proteinExistence type="predicted"/>
<evidence type="ECO:0000313" key="1">
    <source>
        <dbReference type="EMBL" id="KAF9439374.1"/>
    </source>
</evidence>
<dbReference type="EMBL" id="MU154520">
    <property type="protein sequence ID" value="KAF9439374.1"/>
    <property type="molecule type" value="Genomic_DNA"/>
</dbReference>
<sequence>MSSNAAATSSPFTICPCLQGLANYAIWVRHICALLIKDTLPDANASVWELANGTAPTICEVTNPNTADPPTACHLATIPDPVQDAAQEHVAESGIRNHQVLSP</sequence>